<dbReference type="PANTHER" id="PTHR43767:SF1">
    <property type="entry name" value="NONRIBOSOMAL PEPTIDE SYNTHASE PES1 (EUROFUNG)-RELATED"/>
    <property type="match status" value="1"/>
</dbReference>
<dbReference type="InterPro" id="IPR042099">
    <property type="entry name" value="ANL_N_sf"/>
</dbReference>
<dbReference type="AlphaFoldDB" id="A0A7T1WSU0"/>
<dbReference type="Proteomes" id="UP000595046">
    <property type="component" value="Chromosome"/>
</dbReference>
<dbReference type="Pfam" id="PF13193">
    <property type="entry name" value="AMP-binding_C"/>
    <property type="match status" value="1"/>
</dbReference>
<dbReference type="InterPro" id="IPR025110">
    <property type="entry name" value="AMP-bd_C"/>
</dbReference>
<dbReference type="InterPro" id="IPR045851">
    <property type="entry name" value="AMP-bd_C_sf"/>
</dbReference>
<dbReference type="InterPro" id="IPR050237">
    <property type="entry name" value="ATP-dep_AMP-bd_enzyme"/>
</dbReference>
<dbReference type="PROSITE" id="PS00455">
    <property type="entry name" value="AMP_BINDING"/>
    <property type="match status" value="1"/>
</dbReference>
<organism evidence="4 5">
    <name type="scientific">Streptomyces bathyalis</name>
    <dbReference type="NCBI Taxonomy" id="2710756"/>
    <lineage>
        <taxon>Bacteria</taxon>
        <taxon>Bacillati</taxon>
        <taxon>Actinomycetota</taxon>
        <taxon>Actinomycetes</taxon>
        <taxon>Kitasatosporales</taxon>
        <taxon>Streptomycetaceae</taxon>
        <taxon>Streptomyces</taxon>
    </lineage>
</organism>
<feature type="domain" description="AMP-binding enzyme C-terminal" evidence="3">
    <location>
        <begin position="506"/>
        <end position="580"/>
    </location>
</feature>
<dbReference type="Gene3D" id="3.40.50.12780">
    <property type="entry name" value="N-terminal domain of ligase-like"/>
    <property type="match status" value="1"/>
</dbReference>
<dbReference type="Gene3D" id="3.30.300.30">
    <property type="match status" value="1"/>
</dbReference>
<feature type="region of interest" description="Disordered" evidence="1">
    <location>
        <begin position="1"/>
        <end position="23"/>
    </location>
</feature>
<feature type="region of interest" description="Disordered" evidence="1">
    <location>
        <begin position="191"/>
        <end position="212"/>
    </location>
</feature>
<protein>
    <submittedName>
        <fullName evidence="4">AMP-binding protein</fullName>
    </submittedName>
</protein>
<evidence type="ECO:0000313" key="4">
    <source>
        <dbReference type="EMBL" id="QPP07512.1"/>
    </source>
</evidence>
<dbReference type="GO" id="GO:0016878">
    <property type="term" value="F:acid-thiol ligase activity"/>
    <property type="evidence" value="ECO:0007669"/>
    <property type="project" value="UniProtKB-ARBA"/>
</dbReference>
<evidence type="ECO:0000259" key="3">
    <source>
        <dbReference type="Pfam" id="PF13193"/>
    </source>
</evidence>
<dbReference type="InterPro" id="IPR020845">
    <property type="entry name" value="AMP-binding_CS"/>
</dbReference>
<keyword evidence="5" id="KW-1185">Reference proteome</keyword>
<dbReference type="NCBIfam" id="NF004822">
    <property type="entry name" value="PRK06178.1"/>
    <property type="match status" value="1"/>
</dbReference>
<accession>A0A7T1WSU0</accession>
<feature type="domain" description="AMP-dependent synthetase/ligase" evidence="2">
    <location>
        <begin position="59"/>
        <end position="456"/>
    </location>
</feature>
<dbReference type="PANTHER" id="PTHR43767">
    <property type="entry name" value="LONG-CHAIN-FATTY-ACID--COA LIGASE"/>
    <property type="match status" value="1"/>
</dbReference>
<dbReference type="SUPFAM" id="SSF56801">
    <property type="entry name" value="Acetyl-CoA synthetase-like"/>
    <property type="match status" value="1"/>
</dbReference>
<dbReference type="Pfam" id="PF00501">
    <property type="entry name" value="AMP-binding"/>
    <property type="match status" value="1"/>
</dbReference>
<gene>
    <name evidence="4" type="ORF">G4Z16_15205</name>
</gene>
<dbReference type="InterPro" id="IPR000873">
    <property type="entry name" value="AMP-dep_synth/lig_dom"/>
</dbReference>
<dbReference type="KEGG" id="sbat:G4Z16_15205"/>
<proteinExistence type="predicted"/>
<evidence type="ECO:0000313" key="5">
    <source>
        <dbReference type="Proteomes" id="UP000595046"/>
    </source>
</evidence>
<dbReference type="EMBL" id="CP048882">
    <property type="protein sequence ID" value="QPP07512.1"/>
    <property type="molecule type" value="Genomic_DNA"/>
</dbReference>
<evidence type="ECO:0000256" key="1">
    <source>
        <dbReference type="SAM" id="MobiDB-lite"/>
    </source>
</evidence>
<name>A0A7T1WSU0_9ACTN</name>
<dbReference type="RefSeq" id="WP_197351320.1">
    <property type="nucleotide sequence ID" value="NZ_CP048882.1"/>
</dbReference>
<sequence length="596" mass="64800">MDPKRPQHHAPRGPTHHDPGPVETYLTDVRRRQDRIRPAQLPARPRYPLGEITLPAHVRHWARHHPRRPAVVFYGAETSYAELDDASDRLAGWLVDAGVRPGDRVGVHLPNCPQFLVAFLAVLRAGAVHVPVNPLFRAAELRHELQDAAPELVITLDTLAPLVEEVRPETSVRKVLVTSFADVLPEQPLLPLPRSMTDGTGDADGAGRPGVPPSGWADALAHAPLGQAADDLDALAALNYTGGTTGLPKGCEHTQRHMVYTAAAVRAGSSLAEGEGMTVLCHLPVFWIAGENLGILAPLVSGGTSVLLTRWDPSAALRAIERYGVDVLTGTVENYQELLEHPEFGDHDLSSLTNPTVISFIRKLSPELRGRWREAVGGHSVLREASYGMTETHTSDTFTLGFQDEDRDLLTDPVFCGLPVPGTDVMVTDFSTGEPLPLGEHGEIVLRGPSLLRGYWRKPEATAEALRDGWLRTGDIGMLDEDGCLHYLGRDKDMIKVNGMSVFPAEVEALLDRHPDVVSAAVVAVPDSRSGQLPYAFVRTRPGAFLTSGHLREWARANMAVYKVPVVELVEEFPLTATGKIRKVELAERAAHACGA</sequence>
<feature type="compositionally biased region" description="Basic residues" evidence="1">
    <location>
        <begin position="1"/>
        <end position="11"/>
    </location>
</feature>
<evidence type="ECO:0000259" key="2">
    <source>
        <dbReference type="Pfam" id="PF00501"/>
    </source>
</evidence>
<reference evidence="5" key="1">
    <citation type="submission" date="2020-02" db="EMBL/GenBank/DDBJ databases">
        <title>Streptomyces sp. ASO4wet.</title>
        <authorList>
            <person name="Risdian C."/>
            <person name="Landwehr W."/>
            <person name="Schupp P."/>
            <person name="Wink J."/>
        </authorList>
    </citation>
    <scope>NUCLEOTIDE SEQUENCE [LARGE SCALE GENOMIC DNA]</scope>
    <source>
        <strain evidence="5">ASO4wet</strain>
    </source>
</reference>